<accession>F0ZXW8</accession>
<dbReference type="FunFam" id="1.20.58.2220:FF:000025">
    <property type="entry name" value="Formin-E"/>
    <property type="match status" value="1"/>
</dbReference>
<dbReference type="GO" id="GO:0031267">
    <property type="term" value="F:small GTPase binding"/>
    <property type="evidence" value="ECO:0007669"/>
    <property type="project" value="EnsemblProtists"/>
</dbReference>
<feature type="compositionally biased region" description="Low complexity" evidence="5">
    <location>
        <begin position="1070"/>
        <end position="1088"/>
    </location>
</feature>
<evidence type="ECO:0000256" key="5">
    <source>
        <dbReference type="SAM" id="MobiDB-lite"/>
    </source>
</evidence>
<dbReference type="RefSeq" id="XP_003292267.1">
    <property type="nucleotide sequence ID" value="XM_003292219.1"/>
</dbReference>
<organism evidence="8 9">
    <name type="scientific">Dictyostelium purpureum</name>
    <name type="common">Slime mold</name>
    <dbReference type="NCBI Taxonomy" id="5786"/>
    <lineage>
        <taxon>Eukaryota</taxon>
        <taxon>Amoebozoa</taxon>
        <taxon>Evosea</taxon>
        <taxon>Eumycetozoa</taxon>
        <taxon>Dictyostelia</taxon>
        <taxon>Dictyosteliales</taxon>
        <taxon>Dictyosteliaceae</taxon>
        <taxon>Dictyostelium</taxon>
    </lineage>
</organism>
<feature type="compositionally biased region" description="Low complexity" evidence="5">
    <location>
        <begin position="553"/>
        <end position="578"/>
    </location>
</feature>
<proteinExistence type="inferred from homology"/>
<dbReference type="InterPro" id="IPR010472">
    <property type="entry name" value="FH3_dom"/>
</dbReference>
<evidence type="ECO:0000256" key="1">
    <source>
        <dbReference type="ARBA" id="ARBA00008214"/>
    </source>
</evidence>
<dbReference type="PANTHER" id="PTHR45725:SF5">
    <property type="entry name" value="FORMIN-H"/>
    <property type="match status" value="1"/>
</dbReference>
<dbReference type="FunFam" id="1.25.10.10:FF:001517">
    <property type="entry name" value="Formin-H"/>
    <property type="match status" value="1"/>
</dbReference>
<dbReference type="InterPro" id="IPR051425">
    <property type="entry name" value="Formin_Homology"/>
</dbReference>
<dbReference type="GO" id="GO:0031589">
    <property type="term" value="P:cell-substrate adhesion"/>
    <property type="evidence" value="ECO:0007669"/>
    <property type="project" value="EnsemblProtists"/>
</dbReference>
<gene>
    <name evidence="8" type="ORF">DICPUDRAFT_156963</name>
</gene>
<keyword evidence="3" id="KW-0009">Actin-binding</keyword>
<dbReference type="GO" id="GO:0030041">
    <property type="term" value="P:actin filament polymerization"/>
    <property type="evidence" value="ECO:0000318"/>
    <property type="project" value="GO_Central"/>
</dbReference>
<dbReference type="GO" id="GO:0005938">
    <property type="term" value="C:cell cortex"/>
    <property type="evidence" value="ECO:0007669"/>
    <property type="project" value="EnsemblProtists"/>
</dbReference>
<dbReference type="GO" id="GO:0031268">
    <property type="term" value="P:pseudopodium organization"/>
    <property type="evidence" value="ECO:0007669"/>
    <property type="project" value="EnsemblProtists"/>
</dbReference>
<feature type="region of interest" description="Disordered" evidence="5">
    <location>
        <begin position="552"/>
        <end position="639"/>
    </location>
</feature>
<feature type="compositionally biased region" description="Polar residues" evidence="5">
    <location>
        <begin position="580"/>
        <end position="590"/>
    </location>
</feature>
<sequence length="1100" mass="122882">MSSFDLESNTSESGTIGRNASIRLSANMMMSSDASGLGSSSGDILMDLDKEFEMLLDKLAIEDPEKRRQMSMLPDSSKKTLIEQHKADIYRTIRHKGPIESFSDVKAVIGSINTKSISIEVIKTLRIHLNTADRDWIQSFLDLDGVQPILNILKKIERGKSKKRKELSILQWECLRCIAALMKIKIGMEYVASFPQATNLMVLGLDTPLIKARTLILELLAAIAVTNRGHGAVLTSMIYYKEVKKEERRYHDLVQTLKSENNLEYLITCMSFINCIISSPSDLTSRIEIRKAFLNLKILKYIENLRTEYNDEKNLLTQLDVFEEELSTDEQLNSTQGNQLSMEDIFSQISSRVTGTPSQQELINLMGHFQRMSSSSLGLRVWNLYNNLASQLEEELRAHPELDINSLSLAFPEVKKSGGLFGFAKSKSPSSSPHLSSHSKNVNLKKEIEEKQKTIEHLLKQLNSFTGGQNIEKWIAEREEKNKLIAQLMAQIKSGIGGGTGTGTGTGNGTGNSEIEETLRKEIQLLRIEIETLKNNPSLFLGSPNSNGEFYLSSPNSGLSPSSNLSPSPSGEPPVVGELSSMNTDNSGISINVPDFGIPPPPPPPGVPGAPPPPPPPGVPGAPPPPPPPGMKSNKPAKPIIKPSVKMRNFNWVTIPGVKVQGTFWDKLDETAFIQALDKNELESLFSAKAPVKTETKVLTKKVVITVIDGKKANNCAIMLQHFKLSNTELKKMQINMDEKVLPLESANYLLQFVPSKEDIEAIKEYGGDPSSLGPAEQYMLTVMDIPKLEIRLRSHIFRLKYQSLVEDLVPDIKAIKNASLELKNSKKFHEILKFILAIGNYVNGSTTRGGAFGFKIETLTKMRDAKSNDNKLSLLHFLSKTIQDRSPELWSALSELVHLEHASESSLNNIVTDSSEIKRSLDLIEREYVPFVNDPLFANDKAFLNKIVEFQKSVKPQYQKIEKDIDEMNKAYEEVVTYFGEPKATPPDQFFTIISDFLEDLEKAHREYQAMLRKAELESLKMEDPEKGGLEDLSSQIRSGQLFKERRKSITQSVLQQMNAEGLKKQLKPTITNKPQPQPQQNKIEPPSQSLLKPTKSNK</sequence>
<dbReference type="SMART" id="SM01140">
    <property type="entry name" value="Drf_GBD"/>
    <property type="match status" value="1"/>
</dbReference>
<dbReference type="OrthoDB" id="17277at2759"/>
<dbReference type="SUPFAM" id="SSF48371">
    <property type="entry name" value="ARM repeat"/>
    <property type="match status" value="1"/>
</dbReference>
<dbReference type="GO" id="GO:0030866">
    <property type="term" value="P:cortical actin cytoskeleton organization"/>
    <property type="evidence" value="ECO:0007669"/>
    <property type="project" value="EnsemblProtists"/>
</dbReference>
<dbReference type="GO" id="GO:0031254">
    <property type="term" value="C:cell trailing edge"/>
    <property type="evidence" value="ECO:0007669"/>
    <property type="project" value="EnsemblProtists"/>
</dbReference>
<dbReference type="InterPro" id="IPR011989">
    <property type="entry name" value="ARM-like"/>
</dbReference>
<dbReference type="Pfam" id="PF02181">
    <property type="entry name" value="FH2"/>
    <property type="match status" value="1"/>
</dbReference>
<feature type="region of interest" description="Disordered" evidence="5">
    <location>
        <begin position="1049"/>
        <end position="1100"/>
    </location>
</feature>
<keyword evidence="2 4" id="KW-0175">Coiled coil</keyword>
<dbReference type="InterPro" id="IPR014768">
    <property type="entry name" value="GBD/FH3_dom"/>
</dbReference>
<feature type="domain" description="FH2" evidence="7">
    <location>
        <begin position="637"/>
        <end position="1028"/>
    </location>
</feature>
<reference evidence="9" key="1">
    <citation type="journal article" date="2011" name="Genome Biol.">
        <title>Comparative genomics of the social amoebae Dictyostelium discoideum and Dictyostelium purpureum.</title>
        <authorList>
            <consortium name="US DOE Joint Genome Institute (JGI-PGF)"/>
            <person name="Sucgang R."/>
            <person name="Kuo A."/>
            <person name="Tian X."/>
            <person name="Salerno W."/>
            <person name="Parikh A."/>
            <person name="Feasley C.L."/>
            <person name="Dalin E."/>
            <person name="Tu H."/>
            <person name="Huang E."/>
            <person name="Barry K."/>
            <person name="Lindquist E."/>
            <person name="Shapiro H."/>
            <person name="Bruce D."/>
            <person name="Schmutz J."/>
            <person name="Salamov A."/>
            <person name="Fey P."/>
            <person name="Gaudet P."/>
            <person name="Anjard C."/>
            <person name="Babu M.M."/>
            <person name="Basu S."/>
            <person name="Bushmanova Y."/>
            <person name="van der Wel H."/>
            <person name="Katoh-Kurasawa M."/>
            <person name="Dinh C."/>
            <person name="Coutinho P.M."/>
            <person name="Saito T."/>
            <person name="Elias M."/>
            <person name="Schaap P."/>
            <person name="Kay R.R."/>
            <person name="Henrissat B."/>
            <person name="Eichinger L."/>
            <person name="Rivero F."/>
            <person name="Putnam N.H."/>
            <person name="West C.M."/>
            <person name="Loomis W.F."/>
            <person name="Chisholm R.L."/>
            <person name="Shaulsky G."/>
            <person name="Strassmann J.E."/>
            <person name="Queller D.C."/>
            <person name="Kuspa A."/>
            <person name="Grigoriev I.V."/>
        </authorList>
    </citation>
    <scope>NUCLEOTIDE SEQUENCE [LARGE SCALE GENOMIC DNA]</scope>
    <source>
        <strain evidence="9">QSDP1</strain>
    </source>
</reference>
<dbReference type="Gene3D" id="1.25.10.10">
    <property type="entry name" value="Leucine-rich Repeat Variant"/>
    <property type="match status" value="1"/>
</dbReference>
<dbReference type="SMART" id="SM00498">
    <property type="entry name" value="FH2"/>
    <property type="match status" value="1"/>
</dbReference>
<dbReference type="Pfam" id="PF06371">
    <property type="entry name" value="Drf_GBD"/>
    <property type="match status" value="1"/>
</dbReference>
<dbReference type="Pfam" id="PF06367">
    <property type="entry name" value="Drf_FH3"/>
    <property type="match status" value="1"/>
</dbReference>
<feature type="compositionally biased region" description="Pro residues" evidence="5">
    <location>
        <begin position="597"/>
        <end position="630"/>
    </location>
</feature>
<dbReference type="FunCoup" id="F0ZXW8">
    <property type="interactions" value="7"/>
</dbReference>
<dbReference type="GO" id="GO:0015629">
    <property type="term" value="C:actin cytoskeleton"/>
    <property type="evidence" value="ECO:0000318"/>
    <property type="project" value="GO_Central"/>
</dbReference>
<dbReference type="InterPro" id="IPR016024">
    <property type="entry name" value="ARM-type_fold"/>
</dbReference>
<evidence type="ECO:0000313" key="8">
    <source>
        <dbReference type="EMBL" id="EGC31207.1"/>
    </source>
</evidence>
<dbReference type="GO" id="GO:0046847">
    <property type="term" value="P:filopodium assembly"/>
    <property type="evidence" value="ECO:0007669"/>
    <property type="project" value="EnsemblProtists"/>
</dbReference>
<evidence type="ECO:0000256" key="3">
    <source>
        <dbReference type="ARBA" id="ARBA00023203"/>
    </source>
</evidence>
<feature type="compositionally biased region" description="Polar residues" evidence="5">
    <location>
        <begin position="1051"/>
        <end position="1060"/>
    </location>
</feature>
<dbReference type="SUPFAM" id="SSF101447">
    <property type="entry name" value="Formin homology 2 domain (FH2 domain)"/>
    <property type="match status" value="1"/>
</dbReference>
<protein>
    <recommendedName>
        <fullName evidence="10">Actin binding protein</fullName>
    </recommendedName>
</protein>
<dbReference type="AlphaFoldDB" id="F0ZXW8"/>
<dbReference type="OMA" id="ANNCAIM"/>
<feature type="domain" description="GBD/FH3" evidence="6">
    <location>
        <begin position="40"/>
        <end position="400"/>
    </location>
</feature>
<feature type="compositionally biased region" description="Polar residues" evidence="5">
    <location>
        <begin position="1089"/>
        <end position="1100"/>
    </location>
</feature>
<dbReference type="Proteomes" id="UP000001064">
    <property type="component" value="Unassembled WGS sequence"/>
</dbReference>
<dbReference type="PROSITE" id="PS51444">
    <property type="entry name" value="FH2"/>
    <property type="match status" value="1"/>
</dbReference>
<evidence type="ECO:0000259" key="6">
    <source>
        <dbReference type="PROSITE" id="PS51232"/>
    </source>
</evidence>
<dbReference type="InterPro" id="IPR042201">
    <property type="entry name" value="FH2_Formin_sf"/>
</dbReference>
<dbReference type="InterPro" id="IPR010473">
    <property type="entry name" value="GTPase-bd"/>
</dbReference>
<dbReference type="InterPro" id="IPR015425">
    <property type="entry name" value="FH2_Formin"/>
</dbReference>
<dbReference type="eggNOG" id="KOG1922">
    <property type="taxonomic scope" value="Eukaryota"/>
</dbReference>
<dbReference type="GO" id="GO:0005522">
    <property type="term" value="F:profilin binding"/>
    <property type="evidence" value="ECO:0000318"/>
    <property type="project" value="GO_Central"/>
</dbReference>
<feature type="coiled-coil region" evidence="4">
    <location>
        <begin position="441"/>
        <end position="491"/>
    </location>
</feature>
<dbReference type="InParanoid" id="F0ZXW8"/>
<keyword evidence="9" id="KW-1185">Reference proteome</keyword>
<evidence type="ECO:0000259" key="7">
    <source>
        <dbReference type="PROSITE" id="PS51444"/>
    </source>
</evidence>
<dbReference type="EMBL" id="GL871269">
    <property type="protein sequence ID" value="EGC31207.1"/>
    <property type="molecule type" value="Genomic_DNA"/>
</dbReference>
<dbReference type="GO" id="GO:0000281">
    <property type="term" value="P:mitotic cytokinesis"/>
    <property type="evidence" value="ECO:0007669"/>
    <property type="project" value="EnsemblProtists"/>
</dbReference>
<evidence type="ECO:0008006" key="10">
    <source>
        <dbReference type="Google" id="ProtNLM"/>
    </source>
</evidence>
<dbReference type="GO" id="GO:0030587">
    <property type="term" value="P:sorocarp development"/>
    <property type="evidence" value="ECO:0007669"/>
    <property type="project" value="EnsemblProtists"/>
</dbReference>
<dbReference type="STRING" id="5786.F0ZXW8"/>
<dbReference type="PANTHER" id="PTHR45725">
    <property type="entry name" value="FORMIN HOMOLOGY 2 FAMILY MEMBER"/>
    <property type="match status" value="1"/>
</dbReference>
<dbReference type="GO" id="GO:0032433">
    <property type="term" value="C:filopodium tip"/>
    <property type="evidence" value="ECO:0007669"/>
    <property type="project" value="EnsemblProtists"/>
</dbReference>
<dbReference type="GO" id="GO:0051015">
    <property type="term" value="F:actin filament binding"/>
    <property type="evidence" value="ECO:0000318"/>
    <property type="project" value="GO_Central"/>
</dbReference>
<dbReference type="KEGG" id="dpp:DICPUDRAFT_156963"/>
<dbReference type="GO" id="GO:0048870">
    <property type="term" value="P:cell motility"/>
    <property type="evidence" value="ECO:0007669"/>
    <property type="project" value="EnsemblProtists"/>
</dbReference>
<dbReference type="GO" id="GO:0051638">
    <property type="term" value="P:barbed-end actin filament uncapping"/>
    <property type="evidence" value="ECO:0007669"/>
    <property type="project" value="EnsemblProtists"/>
</dbReference>
<dbReference type="Gene3D" id="1.20.58.2220">
    <property type="entry name" value="Formin, FH2 domain"/>
    <property type="match status" value="1"/>
</dbReference>
<evidence type="ECO:0000256" key="2">
    <source>
        <dbReference type="ARBA" id="ARBA00023054"/>
    </source>
</evidence>
<dbReference type="SMART" id="SM01139">
    <property type="entry name" value="Drf_FH3"/>
    <property type="match status" value="1"/>
</dbReference>
<name>F0ZXW8_DICPU</name>
<dbReference type="GeneID" id="10506015"/>
<dbReference type="GO" id="GO:0000902">
    <property type="term" value="P:cell morphogenesis"/>
    <property type="evidence" value="ECO:0007669"/>
    <property type="project" value="EnsemblProtists"/>
</dbReference>
<comment type="similarity">
    <text evidence="1">Belongs to the formin homology family. Diaphanous subfamily.</text>
</comment>
<dbReference type="GO" id="GO:0070060">
    <property type="term" value="P:'de novo' actin filament nucleation"/>
    <property type="evidence" value="ECO:0000318"/>
    <property type="project" value="GO_Central"/>
</dbReference>
<dbReference type="GO" id="GO:0030838">
    <property type="term" value="P:positive regulation of actin filament polymerization"/>
    <property type="evidence" value="ECO:0007669"/>
    <property type="project" value="EnsemblProtists"/>
</dbReference>
<evidence type="ECO:0000256" key="4">
    <source>
        <dbReference type="SAM" id="Coils"/>
    </source>
</evidence>
<dbReference type="PROSITE" id="PS51232">
    <property type="entry name" value="GBD_FH3"/>
    <property type="match status" value="1"/>
</dbReference>
<evidence type="ECO:0000313" key="9">
    <source>
        <dbReference type="Proteomes" id="UP000001064"/>
    </source>
</evidence>
<dbReference type="VEuPathDB" id="AmoebaDB:DICPUDRAFT_156963"/>